<keyword evidence="4" id="KW-0592">Phosphate transport</keyword>
<dbReference type="AlphaFoldDB" id="A0A2S4HCS1"/>
<keyword evidence="4" id="KW-0574">Periplasm</keyword>
<dbReference type="GO" id="GO:0005576">
    <property type="term" value="C:extracellular region"/>
    <property type="evidence" value="ECO:0007669"/>
    <property type="project" value="UniProtKB-SubCell"/>
</dbReference>
<sequence length="321" mass="35999">MKTATVAYSKLIWRFGFLAASAFLITGLTGCNDKAAGERPITQDTIIADGSSTVFPITKEAARRYMQKNDNADIRTSFSGTTAGFLLFCKGKSDISNASRAMSAAETADCKNNNIEYLALPLAMDSIAIVVNPKNKWADSISVMELNKLWRPSAEANVKTWKDIRDNWPDQAIALYGRGKNSGTYDYFTQEIVGQVRSSRHDYTASEDEEFLANSIADDVNAIGFFGIGAYHRHWNELKLLPLRNASNEAIYPSLATVKDGSYTPLTRPLYLYINTASLSNKKQLKPFLQDYYQRLPSWIHFTGYMPLDDTQYQRTLNKLN</sequence>
<dbReference type="PROSITE" id="PS51257">
    <property type="entry name" value="PROKAR_LIPOPROTEIN"/>
    <property type="match status" value="1"/>
</dbReference>
<keyword evidence="4" id="KW-0964">Secreted</keyword>
<comment type="subcellular location">
    <subcellularLocation>
        <location evidence="4">Periplasm</location>
    </subcellularLocation>
    <subcellularLocation>
        <location evidence="4">Secreted</location>
    </subcellularLocation>
</comment>
<feature type="signal peptide" evidence="4">
    <location>
        <begin position="1"/>
        <end position="19"/>
    </location>
</feature>
<evidence type="ECO:0000256" key="2">
    <source>
        <dbReference type="ARBA" id="ARBA00022448"/>
    </source>
</evidence>
<dbReference type="InterPro" id="IPR024370">
    <property type="entry name" value="PBP_domain"/>
</dbReference>
<dbReference type="PANTHER" id="PTHR30570:SF1">
    <property type="entry name" value="PHOSPHATE-BINDING PROTEIN PSTS"/>
    <property type="match status" value="1"/>
</dbReference>
<organism evidence="6 7">
    <name type="scientific">Zhongshania marina</name>
    <dbReference type="NCBI Taxonomy" id="2304603"/>
    <lineage>
        <taxon>Bacteria</taxon>
        <taxon>Pseudomonadati</taxon>
        <taxon>Pseudomonadota</taxon>
        <taxon>Gammaproteobacteria</taxon>
        <taxon>Cellvibrionales</taxon>
        <taxon>Spongiibacteraceae</taxon>
        <taxon>Zhongshania</taxon>
    </lineage>
</organism>
<evidence type="ECO:0000313" key="6">
    <source>
        <dbReference type="EMBL" id="POP51758.1"/>
    </source>
</evidence>
<feature type="domain" description="PBP" evidence="5">
    <location>
        <begin position="42"/>
        <end position="289"/>
    </location>
</feature>
<dbReference type="InterPro" id="IPR011862">
    <property type="entry name" value="Phos-bd"/>
</dbReference>
<dbReference type="Pfam" id="PF12849">
    <property type="entry name" value="PBP_like_2"/>
    <property type="match status" value="1"/>
</dbReference>
<evidence type="ECO:0000259" key="5">
    <source>
        <dbReference type="Pfam" id="PF12849"/>
    </source>
</evidence>
<dbReference type="InterPro" id="IPR050811">
    <property type="entry name" value="Phosphate_ABC_transporter"/>
</dbReference>
<reference evidence="6" key="1">
    <citation type="submission" date="2018-01" db="EMBL/GenBank/DDBJ databases">
        <authorList>
            <person name="Yu X.-D."/>
        </authorList>
    </citation>
    <scope>NUCLEOTIDE SEQUENCE</scope>
    <source>
        <strain evidence="6">ZX-21</strain>
    </source>
</reference>
<feature type="chain" id="PRO_5027158769" description="Phosphate-binding protein" evidence="4">
    <location>
        <begin position="20"/>
        <end position="321"/>
    </location>
</feature>
<evidence type="ECO:0000256" key="3">
    <source>
        <dbReference type="ARBA" id="ARBA00022729"/>
    </source>
</evidence>
<protein>
    <recommendedName>
        <fullName evidence="4">Phosphate-binding protein</fullName>
    </recommendedName>
</protein>
<dbReference type="Gene3D" id="3.40.190.10">
    <property type="entry name" value="Periplasmic binding protein-like II"/>
    <property type="match status" value="2"/>
</dbReference>
<dbReference type="Proteomes" id="UP000237222">
    <property type="component" value="Unassembled WGS sequence"/>
</dbReference>
<dbReference type="GO" id="GO:0042597">
    <property type="term" value="C:periplasmic space"/>
    <property type="evidence" value="ECO:0007669"/>
    <property type="project" value="UniProtKB-SubCell"/>
</dbReference>
<dbReference type="GO" id="GO:0007155">
    <property type="term" value="P:cell adhesion"/>
    <property type="evidence" value="ECO:0007669"/>
    <property type="project" value="UniProtKB-UniRule"/>
</dbReference>
<evidence type="ECO:0000313" key="7">
    <source>
        <dbReference type="Proteomes" id="UP000237222"/>
    </source>
</evidence>
<comment type="function">
    <text evidence="4">Involved in the system for phosphate transport across the cytoplasmic membrane.</text>
</comment>
<dbReference type="OrthoDB" id="9765713at2"/>
<name>A0A2S4HCS1_9GAMM</name>
<dbReference type="EMBL" id="PQGG01000035">
    <property type="protein sequence ID" value="POP51758.1"/>
    <property type="molecule type" value="Genomic_DNA"/>
</dbReference>
<dbReference type="CDD" id="cd13654">
    <property type="entry name" value="PBP2_phosphate_like_2"/>
    <property type="match status" value="1"/>
</dbReference>
<keyword evidence="2 4" id="KW-0813">Transport</keyword>
<proteinExistence type="inferred from homology"/>
<evidence type="ECO:0000256" key="1">
    <source>
        <dbReference type="ARBA" id="ARBA00008725"/>
    </source>
</evidence>
<dbReference type="PANTHER" id="PTHR30570">
    <property type="entry name" value="PERIPLASMIC PHOSPHATE BINDING COMPONENT OF PHOSPHATE ABC TRANSPORTER"/>
    <property type="match status" value="1"/>
</dbReference>
<comment type="similarity">
    <text evidence="1 4">Belongs to the PstS family.</text>
</comment>
<dbReference type="RefSeq" id="WP_103685383.1">
    <property type="nucleotide sequence ID" value="NZ_PQGG01000035.1"/>
</dbReference>
<dbReference type="NCBIfam" id="TIGR02136">
    <property type="entry name" value="ptsS_2"/>
    <property type="match status" value="1"/>
</dbReference>
<gene>
    <name evidence="6" type="ORF">C0068_15505</name>
</gene>
<evidence type="ECO:0000256" key="4">
    <source>
        <dbReference type="RuleBase" id="RU367119"/>
    </source>
</evidence>
<dbReference type="SUPFAM" id="SSF53850">
    <property type="entry name" value="Periplasmic binding protein-like II"/>
    <property type="match status" value="1"/>
</dbReference>
<accession>A0A2S4HCS1</accession>
<dbReference type="GO" id="GO:0006817">
    <property type="term" value="P:phosphate ion transport"/>
    <property type="evidence" value="ECO:0007669"/>
    <property type="project" value="UniProtKB-UniRule"/>
</dbReference>
<dbReference type="GO" id="GO:0042301">
    <property type="term" value="F:phosphate ion binding"/>
    <property type="evidence" value="ECO:0007669"/>
    <property type="project" value="UniProtKB-UniRule"/>
</dbReference>
<comment type="caution">
    <text evidence="6">The sequence shown here is derived from an EMBL/GenBank/DDBJ whole genome shotgun (WGS) entry which is preliminary data.</text>
</comment>
<keyword evidence="3 4" id="KW-0732">Signal</keyword>